<evidence type="ECO:0000256" key="1">
    <source>
        <dbReference type="SAM" id="Phobius"/>
    </source>
</evidence>
<feature type="transmembrane region" description="Helical" evidence="1">
    <location>
        <begin position="9"/>
        <end position="28"/>
    </location>
</feature>
<evidence type="ECO:0000313" key="3">
    <source>
        <dbReference type="Proteomes" id="UP001589609"/>
    </source>
</evidence>
<keyword evidence="1" id="KW-1133">Transmembrane helix</keyword>
<dbReference type="Proteomes" id="UP001589609">
    <property type="component" value="Unassembled WGS sequence"/>
</dbReference>
<dbReference type="EMBL" id="JBHMAF010000155">
    <property type="protein sequence ID" value="MFB9760581.1"/>
    <property type="molecule type" value="Genomic_DNA"/>
</dbReference>
<keyword evidence="1" id="KW-0812">Transmembrane</keyword>
<protein>
    <submittedName>
        <fullName evidence="2">Uncharacterized protein</fullName>
    </submittedName>
</protein>
<proteinExistence type="predicted"/>
<evidence type="ECO:0000313" key="2">
    <source>
        <dbReference type="EMBL" id="MFB9760581.1"/>
    </source>
</evidence>
<reference evidence="2 3" key="1">
    <citation type="submission" date="2024-09" db="EMBL/GenBank/DDBJ databases">
        <authorList>
            <person name="Sun Q."/>
            <person name="Mori K."/>
        </authorList>
    </citation>
    <scope>NUCLEOTIDE SEQUENCE [LARGE SCALE GENOMIC DNA]</scope>
    <source>
        <strain evidence="2 3">JCM 11201</strain>
    </source>
</reference>
<sequence>MNLDIKQEVILFGWLLVIIKVLTFPLFLGRGWPELWRQSPPHKRVEFRERVIQWTDDLAVRLV</sequence>
<organism evidence="2 3">
    <name type="scientific">Ectobacillus funiculus</name>
    <dbReference type="NCBI Taxonomy" id="137993"/>
    <lineage>
        <taxon>Bacteria</taxon>
        <taxon>Bacillati</taxon>
        <taxon>Bacillota</taxon>
        <taxon>Bacilli</taxon>
        <taxon>Bacillales</taxon>
        <taxon>Bacillaceae</taxon>
        <taxon>Ectobacillus</taxon>
    </lineage>
</organism>
<comment type="caution">
    <text evidence="2">The sequence shown here is derived from an EMBL/GenBank/DDBJ whole genome shotgun (WGS) entry which is preliminary data.</text>
</comment>
<keyword evidence="3" id="KW-1185">Reference proteome</keyword>
<keyword evidence="1" id="KW-0472">Membrane</keyword>
<gene>
    <name evidence="2" type="ORF">ACFFMS_19915</name>
</gene>
<name>A0ABV5WKG7_9BACI</name>
<accession>A0ABV5WKG7</accession>